<dbReference type="Pfam" id="PF20447">
    <property type="entry name" value="DUF6704"/>
    <property type="match status" value="1"/>
</dbReference>
<protein>
    <submittedName>
        <fullName evidence="2">HGxxPAAW family protein</fullName>
    </submittedName>
</protein>
<gene>
    <name evidence="2" type="ORF">ACFPC0_31795</name>
</gene>
<dbReference type="EMBL" id="JBHSDP010000027">
    <property type="protein sequence ID" value="MFC4332272.1"/>
    <property type="molecule type" value="Genomic_DNA"/>
</dbReference>
<dbReference type="NCBIfam" id="NF041681">
    <property type="entry name" value="HGxxPAAW"/>
    <property type="match status" value="1"/>
</dbReference>
<evidence type="ECO:0000256" key="1">
    <source>
        <dbReference type="SAM" id="Phobius"/>
    </source>
</evidence>
<keyword evidence="1" id="KW-0812">Transmembrane</keyword>
<evidence type="ECO:0000313" key="3">
    <source>
        <dbReference type="Proteomes" id="UP001595824"/>
    </source>
</evidence>
<keyword evidence="3" id="KW-1185">Reference proteome</keyword>
<organism evidence="2 3">
    <name type="scientific">Streptomyces andamanensis</name>
    <dbReference type="NCBI Taxonomy" id="1565035"/>
    <lineage>
        <taxon>Bacteria</taxon>
        <taxon>Bacillati</taxon>
        <taxon>Actinomycetota</taxon>
        <taxon>Actinomycetes</taxon>
        <taxon>Kitasatosporales</taxon>
        <taxon>Streptomycetaceae</taxon>
        <taxon>Streptomyces</taxon>
    </lineage>
</organism>
<keyword evidence="1" id="KW-1133">Transmembrane helix</keyword>
<dbReference type="RefSeq" id="WP_381743778.1">
    <property type="nucleotide sequence ID" value="NZ_JBHSDP010000027.1"/>
</dbReference>
<sequence>MAGSSHGHTPAAWTGVIIAFIGFCAGGAFMVMAQPVGFWVSMGIVLLGGVVGGVMRLMGMGQKNEHPVHQVAVKGAPAGAKG</sequence>
<comment type="caution">
    <text evidence="2">The sequence shown here is derived from an EMBL/GenBank/DDBJ whole genome shotgun (WGS) entry which is preliminary data.</text>
</comment>
<keyword evidence="1" id="KW-0472">Membrane</keyword>
<dbReference type="Proteomes" id="UP001595824">
    <property type="component" value="Unassembled WGS sequence"/>
</dbReference>
<feature type="transmembrane region" description="Helical" evidence="1">
    <location>
        <begin position="12"/>
        <end position="32"/>
    </location>
</feature>
<evidence type="ECO:0000313" key="2">
    <source>
        <dbReference type="EMBL" id="MFC4332272.1"/>
    </source>
</evidence>
<reference evidence="3" key="1">
    <citation type="journal article" date="2019" name="Int. J. Syst. Evol. Microbiol.">
        <title>The Global Catalogue of Microorganisms (GCM) 10K type strain sequencing project: providing services to taxonomists for standard genome sequencing and annotation.</title>
        <authorList>
            <consortium name="The Broad Institute Genomics Platform"/>
            <consortium name="The Broad Institute Genome Sequencing Center for Infectious Disease"/>
            <person name="Wu L."/>
            <person name="Ma J."/>
        </authorList>
    </citation>
    <scope>NUCLEOTIDE SEQUENCE [LARGE SCALE GENOMIC DNA]</scope>
    <source>
        <strain evidence="3">PCU 347</strain>
    </source>
</reference>
<feature type="transmembrane region" description="Helical" evidence="1">
    <location>
        <begin position="38"/>
        <end position="58"/>
    </location>
</feature>
<name>A0ABV8TNT7_9ACTN</name>
<proteinExistence type="predicted"/>
<accession>A0ABV8TNT7</accession>
<dbReference type="InterPro" id="IPR046550">
    <property type="entry name" value="DUF6704"/>
</dbReference>